<dbReference type="EMBL" id="CP025958">
    <property type="protein sequence ID" value="AWM40179.1"/>
    <property type="molecule type" value="Genomic_DNA"/>
</dbReference>
<gene>
    <name evidence="2" type="ORF">C1280_26365</name>
</gene>
<evidence type="ECO:0008006" key="4">
    <source>
        <dbReference type="Google" id="ProtNLM"/>
    </source>
</evidence>
<sequence length="61" mass="5842">MAIGAHYSSILALLQSLPGAASPALAQAAAAPPVSPLRAILLGAAAAGIDTHLGQSVDVLA</sequence>
<protein>
    <recommendedName>
        <fullName evidence="4">DUF4126 domain-containing protein</fullName>
    </recommendedName>
</protein>
<organism evidence="2 3">
    <name type="scientific">Gemmata obscuriglobus</name>
    <dbReference type="NCBI Taxonomy" id="114"/>
    <lineage>
        <taxon>Bacteria</taxon>
        <taxon>Pseudomonadati</taxon>
        <taxon>Planctomycetota</taxon>
        <taxon>Planctomycetia</taxon>
        <taxon>Gemmatales</taxon>
        <taxon>Gemmataceae</taxon>
        <taxon>Gemmata</taxon>
    </lineage>
</organism>
<keyword evidence="3" id="KW-1185">Reference proteome</keyword>
<proteinExistence type="predicted"/>
<dbReference type="RefSeq" id="WP_010051308.1">
    <property type="nucleotide sequence ID" value="NZ_CP025958.1"/>
</dbReference>
<evidence type="ECO:0000313" key="2">
    <source>
        <dbReference type="EMBL" id="AWM40179.1"/>
    </source>
</evidence>
<evidence type="ECO:0000313" key="3">
    <source>
        <dbReference type="Proteomes" id="UP000245802"/>
    </source>
</evidence>
<dbReference type="Proteomes" id="UP000245802">
    <property type="component" value="Chromosome"/>
</dbReference>
<reference evidence="2 3" key="1">
    <citation type="submission" date="2018-01" db="EMBL/GenBank/DDBJ databases">
        <title>G. obscuriglobus.</title>
        <authorList>
            <person name="Franke J."/>
            <person name="Blomberg W."/>
            <person name="Selmecki A."/>
        </authorList>
    </citation>
    <scope>NUCLEOTIDE SEQUENCE [LARGE SCALE GENOMIC DNA]</scope>
    <source>
        <strain evidence="2 3">DSM 5831</strain>
    </source>
</reference>
<evidence type="ECO:0000256" key="1">
    <source>
        <dbReference type="SAM" id="SignalP"/>
    </source>
</evidence>
<keyword evidence="1" id="KW-0732">Signal</keyword>
<feature type="chain" id="PRO_5016267110" description="DUF4126 domain-containing protein" evidence="1">
    <location>
        <begin position="27"/>
        <end position="61"/>
    </location>
</feature>
<name>A0A2Z3H084_9BACT</name>
<dbReference type="KEGG" id="gog:C1280_26365"/>
<dbReference type="AlphaFoldDB" id="A0A2Z3H084"/>
<feature type="signal peptide" evidence="1">
    <location>
        <begin position="1"/>
        <end position="26"/>
    </location>
</feature>
<accession>A0A2Z3H084</accession>